<evidence type="ECO:0000313" key="3">
    <source>
        <dbReference type="EMBL" id="KAK9724676.1"/>
    </source>
</evidence>
<organism evidence="3 4">
    <name type="scientific">Saponaria officinalis</name>
    <name type="common">Common soapwort</name>
    <name type="synonym">Lychnis saponaria</name>
    <dbReference type="NCBI Taxonomy" id="3572"/>
    <lineage>
        <taxon>Eukaryota</taxon>
        <taxon>Viridiplantae</taxon>
        <taxon>Streptophyta</taxon>
        <taxon>Embryophyta</taxon>
        <taxon>Tracheophyta</taxon>
        <taxon>Spermatophyta</taxon>
        <taxon>Magnoliopsida</taxon>
        <taxon>eudicotyledons</taxon>
        <taxon>Gunneridae</taxon>
        <taxon>Pentapetalae</taxon>
        <taxon>Caryophyllales</taxon>
        <taxon>Caryophyllaceae</taxon>
        <taxon>Caryophylleae</taxon>
        <taxon>Saponaria</taxon>
    </lineage>
</organism>
<keyword evidence="4" id="KW-1185">Reference proteome</keyword>
<dbReference type="Proteomes" id="UP001443914">
    <property type="component" value="Unassembled WGS sequence"/>
</dbReference>
<dbReference type="PANTHER" id="PTHR31270">
    <property type="entry name" value="GLUTAMINYL-PEPTIDE CYCLOTRANSFERASE"/>
    <property type="match status" value="1"/>
</dbReference>
<dbReference type="PANTHER" id="PTHR31270:SF1">
    <property type="entry name" value="GLUTAMINYL-PEPTIDE CYCLOTRANSFERASE"/>
    <property type="match status" value="1"/>
</dbReference>
<dbReference type="SUPFAM" id="SSF63825">
    <property type="entry name" value="YWTD domain"/>
    <property type="match status" value="1"/>
</dbReference>
<reference evidence="3" key="1">
    <citation type="submission" date="2024-03" db="EMBL/GenBank/DDBJ databases">
        <title>WGS assembly of Saponaria officinalis var. Norfolk2.</title>
        <authorList>
            <person name="Jenkins J."/>
            <person name="Shu S."/>
            <person name="Grimwood J."/>
            <person name="Barry K."/>
            <person name="Goodstein D."/>
            <person name="Schmutz J."/>
            <person name="Leebens-Mack J."/>
            <person name="Osbourn A."/>
        </authorList>
    </citation>
    <scope>NUCLEOTIDE SEQUENCE [LARGE SCALE GENOMIC DNA]</scope>
    <source>
        <strain evidence="3">JIC</strain>
    </source>
</reference>
<keyword evidence="2" id="KW-1133">Transmembrane helix</keyword>
<sequence length="323" mass="36696">MAAGVGSSHKRRTKTQRVNSVPNSDMALLSPPSPLYKWLTRLSVVLLLLSLFFLFGFSSNIWSASPPNSLNSPIYNVEIVNQFPHDHTAFTQGLLYWGNDTLYESTGLYGQSTLRRVALQTGEVETEHKMDQSIFGEGLTILGDRLYQVIWLQKTGFIYDINNFNNVTAFTHNMKDGWGLATDGKILFGSDGSSTLYQMDPQTMEVIQKQTVMYEGREVRYLNELEYINGEVWANIWMTNCIVRLSPSGTVVGWIFLHKLRESLIQAGATNFDVLNGIAWDSEKQRIFVTGKLWPKLFEVKVQRMKSSPHGTVQQHCMPNQHF</sequence>
<dbReference type="InterPro" id="IPR007788">
    <property type="entry name" value="QCT"/>
</dbReference>
<accession>A0AAW1KWB5</accession>
<name>A0AAW1KWB5_SAPOF</name>
<dbReference type="GO" id="GO:0016603">
    <property type="term" value="F:glutaminyl-peptide cyclotransferase activity"/>
    <property type="evidence" value="ECO:0007669"/>
    <property type="project" value="InterPro"/>
</dbReference>
<proteinExistence type="predicted"/>
<evidence type="ECO:0000256" key="2">
    <source>
        <dbReference type="SAM" id="Phobius"/>
    </source>
</evidence>
<dbReference type="EMBL" id="JBDFQZ010000005">
    <property type="protein sequence ID" value="KAK9724676.1"/>
    <property type="molecule type" value="Genomic_DNA"/>
</dbReference>
<dbReference type="AlphaFoldDB" id="A0AAW1KWB5"/>
<protein>
    <recommendedName>
        <fullName evidence="5">Glutaminyl-peptide cyclotransferase</fullName>
    </recommendedName>
</protein>
<evidence type="ECO:0000313" key="4">
    <source>
        <dbReference type="Proteomes" id="UP001443914"/>
    </source>
</evidence>
<gene>
    <name evidence="3" type="ORF">RND81_05G091500</name>
</gene>
<keyword evidence="2" id="KW-0812">Transmembrane</keyword>
<feature type="region of interest" description="Disordered" evidence="1">
    <location>
        <begin position="1"/>
        <end position="23"/>
    </location>
</feature>
<evidence type="ECO:0000256" key="1">
    <source>
        <dbReference type="SAM" id="MobiDB-lite"/>
    </source>
</evidence>
<evidence type="ECO:0008006" key="5">
    <source>
        <dbReference type="Google" id="ProtNLM"/>
    </source>
</evidence>
<feature type="transmembrane region" description="Helical" evidence="2">
    <location>
        <begin position="38"/>
        <end position="57"/>
    </location>
</feature>
<keyword evidence="2" id="KW-0472">Membrane</keyword>
<dbReference type="Pfam" id="PF05096">
    <property type="entry name" value="Glu_cyclase_2"/>
    <property type="match status" value="1"/>
</dbReference>
<comment type="caution">
    <text evidence="3">The sequence shown here is derived from an EMBL/GenBank/DDBJ whole genome shotgun (WGS) entry which is preliminary data.</text>
</comment>